<feature type="transmembrane region" description="Helical" evidence="7">
    <location>
        <begin position="194"/>
        <end position="211"/>
    </location>
</feature>
<protein>
    <submittedName>
        <fullName evidence="8">MFS transporter</fullName>
    </submittedName>
</protein>
<feature type="transmembrane region" description="Helical" evidence="7">
    <location>
        <begin position="333"/>
        <end position="356"/>
    </location>
</feature>
<dbReference type="PANTHER" id="PTHR23513:SF11">
    <property type="entry name" value="STAPHYLOFERRIN A TRANSPORTER"/>
    <property type="match status" value="1"/>
</dbReference>
<feature type="transmembrane region" description="Helical" evidence="7">
    <location>
        <begin position="368"/>
        <end position="390"/>
    </location>
</feature>
<evidence type="ECO:0000256" key="3">
    <source>
        <dbReference type="ARBA" id="ARBA00022692"/>
    </source>
</evidence>
<dbReference type="InterPro" id="IPR011701">
    <property type="entry name" value="MFS"/>
</dbReference>
<keyword evidence="5 7" id="KW-0472">Membrane</keyword>
<feature type="region of interest" description="Disordered" evidence="6">
    <location>
        <begin position="1"/>
        <end position="21"/>
    </location>
</feature>
<evidence type="ECO:0000256" key="7">
    <source>
        <dbReference type="SAM" id="Phobius"/>
    </source>
</evidence>
<feature type="transmembrane region" description="Helical" evidence="7">
    <location>
        <begin position="310"/>
        <end position="327"/>
    </location>
</feature>
<reference evidence="9" key="1">
    <citation type="journal article" date="2019" name="Int. J. Syst. Evol. Microbiol.">
        <title>The Global Catalogue of Microorganisms (GCM) 10K type strain sequencing project: providing services to taxonomists for standard genome sequencing and annotation.</title>
        <authorList>
            <consortium name="The Broad Institute Genomics Platform"/>
            <consortium name="The Broad Institute Genome Sequencing Center for Infectious Disease"/>
            <person name="Wu L."/>
            <person name="Ma J."/>
        </authorList>
    </citation>
    <scope>NUCLEOTIDE SEQUENCE [LARGE SCALE GENOMIC DNA]</scope>
    <source>
        <strain evidence="9">CGMCC 4.7132</strain>
    </source>
</reference>
<feature type="transmembrane region" description="Helical" evidence="7">
    <location>
        <begin position="73"/>
        <end position="97"/>
    </location>
</feature>
<dbReference type="PANTHER" id="PTHR23513">
    <property type="entry name" value="INTEGRAL MEMBRANE EFFLUX PROTEIN-RELATED"/>
    <property type="match status" value="1"/>
</dbReference>
<evidence type="ECO:0000256" key="6">
    <source>
        <dbReference type="SAM" id="MobiDB-lite"/>
    </source>
</evidence>
<dbReference type="SUPFAM" id="SSF103473">
    <property type="entry name" value="MFS general substrate transporter"/>
    <property type="match status" value="1"/>
</dbReference>
<dbReference type="Pfam" id="PF07690">
    <property type="entry name" value="MFS_1"/>
    <property type="match status" value="1"/>
</dbReference>
<evidence type="ECO:0000256" key="2">
    <source>
        <dbReference type="ARBA" id="ARBA00022475"/>
    </source>
</evidence>
<name>A0ABV9CMF7_9ACTN</name>
<keyword evidence="9" id="KW-1185">Reference proteome</keyword>
<keyword evidence="4 7" id="KW-1133">Transmembrane helix</keyword>
<dbReference type="InterPro" id="IPR036259">
    <property type="entry name" value="MFS_trans_sf"/>
</dbReference>
<keyword evidence="2" id="KW-1003">Cell membrane</keyword>
<feature type="transmembrane region" description="Helical" evidence="7">
    <location>
        <begin position="251"/>
        <end position="271"/>
    </location>
</feature>
<organism evidence="8 9">
    <name type="scientific">Sphaerisporangium dianthi</name>
    <dbReference type="NCBI Taxonomy" id="1436120"/>
    <lineage>
        <taxon>Bacteria</taxon>
        <taxon>Bacillati</taxon>
        <taxon>Actinomycetota</taxon>
        <taxon>Actinomycetes</taxon>
        <taxon>Streptosporangiales</taxon>
        <taxon>Streptosporangiaceae</taxon>
        <taxon>Sphaerisporangium</taxon>
    </lineage>
</organism>
<feature type="transmembrane region" description="Helical" evidence="7">
    <location>
        <begin position="43"/>
        <end position="67"/>
    </location>
</feature>
<dbReference type="Proteomes" id="UP001596004">
    <property type="component" value="Unassembled WGS sequence"/>
</dbReference>
<feature type="transmembrane region" description="Helical" evidence="7">
    <location>
        <begin position="277"/>
        <end position="298"/>
    </location>
</feature>
<evidence type="ECO:0000313" key="8">
    <source>
        <dbReference type="EMBL" id="MFC4534007.1"/>
    </source>
</evidence>
<sequence>MSEKLGEIEAGEHSRPVTDDVDVDAGDRPATFRDVFGVAEYRALFGAAVLSWVGDYFAKVAVTFLVFSNTGSVLLSAIGFAISYLPWVAGGPVLAALAERYPYRRVMIICDVTRMALVGLMAVPQMPLPGLLLLLLGASLLTPPFQAARSAMVAQLLSGDQYVVGLSFQNMAGQAAQVAGYAVGGAVTAIDPQVALLINAATFAASTVLLWRGVRPRPVPVTHVERRSLLRETGDGLGLVFGHRVMRPTALVVFSVVGITIVPEGLAAAWAPTYGGGSQITGLLMAALPIGAVIGAIVTRMTGPERRLRLLKPLLLAGPLLLVGVLASPPFPVVITLVLLAAAAVNTVLVPLNGLFVQMLPNAYRARAFGIMLGGIQLTHAAAVLIAGAFAERFPVPLVVGVWALGGLLLMAVAVTTWPTEEVIKEEIAHAAALNRGPVPVPAASQPVAT</sequence>
<dbReference type="Gene3D" id="1.20.1250.20">
    <property type="entry name" value="MFS general substrate transporter like domains"/>
    <property type="match status" value="1"/>
</dbReference>
<evidence type="ECO:0000256" key="4">
    <source>
        <dbReference type="ARBA" id="ARBA00022989"/>
    </source>
</evidence>
<evidence type="ECO:0000313" key="9">
    <source>
        <dbReference type="Proteomes" id="UP001596004"/>
    </source>
</evidence>
<accession>A0ABV9CMF7</accession>
<gene>
    <name evidence="8" type="ORF">ACFO60_24865</name>
</gene>
<comment type="caution">
    <text evidence="8">The sequence shown here is derived from an EMBL/GenBank/DDBJ whole genome shotgun (WGS) entry which is preliminary data.</text>
</comment>
<keyword evidence="3 7" id="KW-0812">Transmembrane</keyword>
<comment type="subcellular location">
    <subcellularLocation>
        <location evidence="1">Cell membrane</location>
        <topology evidence="1">Multi-pass membrane protein</topology>
    </subcellularLocation>
</comment>
<feature type="transmembrane region" description="Helical" evidence="7">
    <location>
        <begin position="117"/>
        <end position="141"/>
    </location>
</feature>
<dbReference type="RefSeq" id="WP_380844008.1">
    <property type="nucleotide sequence ID" value="NZ_JBHSFP010000019.1"/>
</dbReference>
<feature type="compositionally biased region" description="Basic and acidic residues" evidence="6">
    <location>
        <begin position="1"/>
        <end position="18"/>
    </location>
</feature>
<dbReference type="CDD" id="cd06173">
    <property type="entry name" value="MFS_MefA_like"/>
    <property type="match status" value="1"/>
</dbReference>
<evidence type="ECO:0000256" key="1">
    <source>
        <dbReference type="ARBA" id="ARBA00004651"/>
    </source>
</evidence>
<dbReference type="EMBL" id="JBHSFP010000019">
    <property type="protein sequence ID" value="MFC4534007.1"/>
    <property type="molecule type" value="Genomic_DNA"/>
</dbReference>
<evidence type="ECO:0000256" key="5">
    <source>
        <dbReference type="ARBA" id="ARBA00023136"/>
    </source>
</evidence>
<proteinExistence type="predicted"/>
<feature type="transmembrane region" description="Helical" evidence="7">
    <location>
        <begin position="396"/>
        <end position="418"/>
    </location>
</feature>